<dbReference type="AlphaFoldDB" id="A0A2M7W2H2"/>
<sequence length="172" mass="19917">MANHLAVYNRTIFHTDYIQMMLSGDKSTEIKLGYRRVAPFGKITAGDYMYIKEASGPVVGRVLIPEVKDYVLDPGSPELLEILLRIQETVGLRDAEHAHAMFEKNQYKRYATVFSLAKPEQLEHPVRIYKNNMSTWIANYELPVELQFAFGISDAEMKKESKRDRANEFRHF</sequence>
<name>A0A2M7W2H2_9BACT</name>
<accession>A0A2M7W2H2</accession>
<dbReference type="Proteomes" id="UP000228952">
    <property type="component" value="Unassembled WGS sequence"/>
</dbReference>
<evidence type="ECO:0000313" key="2">
    <source>
        <dbReference type="Proteomes" id="UP000228952"/>
    </source>
</evidence>
<dbReference type="EMBL" id="PFQB01000035">
    <property type="protein sequence ID" value="PJA14821.1"/>
    <property type="molecule type" value="Genomic_DNA"/>
</dbReference>
<protein>
    <recommendedName>
        <fullName evidence="3">ASCH domain-containing protein</fullName>
    </recommendedName>
</protein>
<evidence type="ECO:0008006" key="3">
    <source>
        <dbReference type="Google" id="ProtNLM"/>
    </source>
</evidence>
<reference evidence="2" key="1">
    <citation type="submission" date="2017-09" db="EMBL/GenBank/DDBJ databases">
        <title>Depth-based differentiation of microbial function through sediment-hosted aquifers and enrichment of novel symbionts in the deep terrestrial subsurface.</title>
        <authorList>
            <person name="Probst A.J."/>
            <person name="Ladd B."/>
            <person name="Jarett J.K."/>
            <person name="Geller-Mcgrath D.E."/>
            <person name="Sieber C.M.K."/>
            <person name="Emerson J.B."/>
            <person name="Anantharaman K."/>
            <person name="Thomas B.C."/>
            <person name="Malmstrom R."/>
            <person name="Stieglmeier M."/>
            <person name="Klingl A."/>
            <person name="Woyke T."/>
            <person name="Ryan C.M."/>
            <person name="Banfield J.F."/>
        </authorList>
    </citation>
    <scope>NUCLEOTIDE SEQUENCE [LARGE SCALE GENOMIC DNA]</scope>
</reference>
<evidence type="ECO:0000313" key="1">
    <source>
        <dbReference type="EMBL" id="PJA14821.1"/>
    </source>
</evidence>
<organism evidence="1 2">
    <name type="scientific">Candidatus Dojkabacteria bacterium CG_4_10_14_0_2_um_filter_Dojkabacteria_WS6_41_15</name>
    <dbReference type="NCBI Taxonomy" id="2014249"/>
    <lineage>
        <taxon>Bacteria</taxon>
        <taxon>Candidatus Dojkabacteria</taxon>
    </lineage>
</organism>
<comment type="caution">
    <text evidence="1">The sequence shown here is derived from an EMBL/GenBank/DDBJ whole genome shotgun (WGS) entry which is preliminary data.</text>
</comment>
<gene>
    <name evidence="1" type="ORF">COX64_01535</name>
</gene>
<proteinExistence type="predicted"/>